<dbReference type="InterPro" id="IPR057601">
    <property type="entry name" value="Oar-like_b-barrel"/>
</dbReference>
<dbReference type="PANTHER" id="PTHR30069">
    <property type="entry name" value="TONB-DEPENDENT OUTER MEMBRANE RECEPTOR"/>
    <property type="match status" value="1"/>
</dbReference>
<dbReference type="InterPro" id="IPR013784">
    <property type="entry name" value="Carb-bd-like_fold"/>
</dbReference>
<keyword evidence="11" id="KW-1185">Reference proteome</keyword>
<dbReference type="InterPro" id="IPR037066">
    <property type="entry name" value="Plug_dom_sf"/>
</dbReference>
<feature type="signal peptide" evidence="8">
    <location>
        <begin position="1"/>
        <end position="28"/>
    </location>
</feature>
<accession>A0ABQ6ZM23</accession>
<dbReference type="RefSeq" id="WP_162336018.1">
    <property type="nucleotide sequence ID" value="NZ_JBHSRQ010000007.1"/>
</dbReference>
<keyword evidence="6 7" id="KW-0998">Cell outer membrane</keyword>
<organism evidence="10 11">
    <name type="scientific">Pseudoxanthomonas japonensis</name>
    <dbReference type="NCBI Taxonomy" id="69284"/>
    <lineage>
        <taxon>Bacteria</taxon>
        <taxon>Pseudomonadati</taxon>
        <taxon>Pseudomonadota</taxon>
        <taxon>Gammaproteobacteria</taxon>
        <taxon>Lysobacterales</taxon>
        <taxon>Lysobacteraceae</taxon>
        <taxon>Pseudoxanthomonas</taxon>
    </lineage>
</organism>
<evidence type="ECO:0000256" key="6">
    <source>
        <dbReference type="ARBA" id="ARBA00023237"/>
    </source>
</evidence>
<feature type="domain" description="TonB-dependent transporter Oar-like beta-barrel" evidence="9">
    <location>
        <begin position="327"/>
        <end position="1001"/>
    </location>
</feature>
<dbReference type="EMBL" id="PDWW01000001">
    <property type="protein sequence ID" value="KAF1727404.1"/>
    <property type="molecule type" value="Genomic_DNA"/>
</dbReference>
<dbReference type="Proteomes" id="UP000781710">
    <property type="component" value="Unassembled WGS sequence"/>
</dbReference>
<keyword evidence="4 7" id="KW-0812">Transmembrane</keyword>
<evidence type="ECO:0000256" key="8">
    <source>
        <dbReference type="SAM" id="SignalP"/>
    </source>
</evidence>
<reference evidence="10 11" key="1">
    <citation type="submission" date="2017-10" db="EMBL/GenBank/DDBJ databases">
        <title>Whole genome sequencing of members of genus Pseudoxanthomonas.</title>
        <authorList>
            <person name="Kumar S."/>
            <person name="Bansal K."/>
            <person name="Kaur A."/>
            <person name="Patil P."/>
            <person name="Sharma S."/>
            <person name="Patil P.B."/>
        </authorList>
    </citation>
    <scope>NUCLEOTIDE SEQUENCE [LARGE SCALE GENOMIC DNA]</scope>
    <source>
        <strain evidence="10 11">DSM 17109</strain>
    </source>
</reference>
<proteinExistence type="inferred from homology"/>
<dbReference type="Pfam" id="PF13620">
    <property type="entry name" value="CarboxypepD_reg"/>
    <property type="match status" value="1"/>
</dbReference>
<dbReference type="Gene3D" id="2.60.40.1120">
    <property type="entry name" value="Carboxypeptidase-like, regulatory domain"/>
    <property type="match status" value="1"/>
</dbReference>
<keyword evidence="3 7" id="KW-1134">Transmembrane beta strand</keyword>
<dbReference type="Gene3D" id="2.40.170.20">
    <property type="entry name" value="TonB-dependent receptor, beta-barrel domain"/>
    <property type="match status" value="1"/>
</dbReference>
<dbReference type="Pfam" id="PF25183">
    <property type="entry name" value="OMP_b-brl_4"/>
    <property type="match status" value="1"/>
</dbReference>
<evidence type="ECO:0000313" key="11">
    <source>
        <dbReference type="Proteomes" id="UP000781710"/>
    </source>
</evidence>
<evidence type="ECO:0000256" key="3">
    <source>
        <dbReference type="ARBA" id="ARBA00022452"/>
    </source>
</evidence>
<dbReference type="InterPro" id="IPR039426">
    <property type="entry name" value="TonB-dep_rcpt-like"/>
</dbReference>
<evidence type="ECO:0000259" key="9">
    <source>
        <dbReference type="Pfam" id="PF25183"/>
    </source>
</evidence>
<evidence type="ECO:0000313" key="10">
    <source>
        <dbReference type="EMBL" id="KAF1727404.1"/>
    </source>
</evidence>
<keyword evidence="2 7" id="KW-0813">Transport</keyword>
<name>A0ABQ6ZM23_9GAMM</name>
<keyword evidence="5 7" id="KW-0472">Membrane</keyword>
<evidence type="ECO:0000256" key="2">
    <source>
        <dbReference type="ARBA" id="ARBA00022448"/>
    </source>
</evidence>
<comment type="caution">
    <text evidence="10">The sequence shown here is derived from an EMBL/GenBank/DDBJ whole genome shotgun (WGS) entry which is preliminary data.</text>
</comment>
<protein>
    <submittedName>
        <fullName evidence="10">Energy transducer TonB</fullName>
    </submittedName>
</protein>
<evidence type="ECO:0000256" key="7">
    <source>
        <dbReference type="PROSITE-ProRule" id="PRU01360"/>
    </source>
</evidence>
<dbReference type="SUPFAM" id="SSF56935">
    <property type="entry name" value="Porins"/>
    <property type="match status" value="1"/>
</dbReference>
<dbReference type="PANTHER" id="PTHR30069:SF46">
    <property type="entry name" value="OAR PROTEIN"/>
    <property type="match status" value="1"/>
</dbReference>
<gene>
    <name evidence="10" type="ORF">CSC78_00860</name>
</gene>
<evidence type="ECO:0000256" key="5">
    <source>
        <dbReference type="ARBA" id="ARBA00023136"/>
    </source>
</evidence>
<dbReference type="Gene3D" id="2.170.130.10">
    <property type="entry name" value="TonB-dependent receptor, plug domain"/>
    <property type="match status" value="1"/>
</dbReference>
<comment type="subcellular location">
    <subcellularLocation>
        <location evidence="1 7">Cell outer membrane</location>
        <topology evidence="1 7">Multi-pass membrane protein</topology>
    </subcellularLocation>
</comment>
<keyword evidence="8" id="KW-0732">Signal</keyword>
<dbReference type="SUPFAM" id="SSF49452">
    <property type="entry name" value="Starch-binding domain-like"/>
    <property type="match status" value="1"/>
</dbReference>
<evidence type="ECO:0000256" key="1">
    <source>
        <dbReference type="ARBA" id="ARBA00004571"/>
    </source>
</evidence>
<comment type="similarity">
    <text evidence="7">Belongs to the TonB-dependent receptor family.</text>
</comment>
<sequence length="1008" mass="109273">MKGKVLKKAALGIALGACIATMAPLAMAQSATGAVAGRASAGDQITITNTATGATRTVTVEGNGSYRLTQLPIGDYQLQVKRDGANVGDAVGVNVSLGGTTTVNLGANGGVVNLNAVQVVGSRVVNRVDVRSTESATNVSREELARLPVAQDASSVALLAPGVISGNASNVSGLSFGGSSVAENSVFINGLNVTDFYKRHSFSTAPFDFFQEFQVKTGGYSVEFGRATGGVINAVTRRGGNELQGGVTVTFEPNAWRTAGDDRYYSDGSTNARSSRDGSSFLKTNGWASGPLIEDKLFLFAMYEQRESNSHYTNAGGSSWTKGDGSNGFWGTKLDWNITDNHLLELLAFSDEASSDTSAYAYNWDTGVIGLLDGQRTTESGGKSGSITYTGHFGENFTAKAMYGINRSSSFGRSPADDLCEVVGYENASYGAVYRAMGSPALGCHPGGSVVSHEDERKAKRLDLEWALGDHLLRFGWDHELMTTERFDRYAGPNGRMLTAYGRTSPNQVLDNGTPLPTGVNAYLRARKRAAGGVFDIETSALYAEDIWNVTPSLMLNLGLRVDNFENFDAAGNSYIKLDNLVSPRLGFSWDMKGDGSTKLFGNLGRYYMPVTSIISYNFAGGLTDEYTFYALDGWTPETNPITGAPYMAPIVGAQIGDVDDSYNLSNEPVDRNLDAVHQDEAILGFQQVINQAWSWGVNATYRRMDNAMDDVRINALCGVRHGTLWPIANPGDPLTLWGTTEMGCAQDGWVTIDTSKEGYITVGSNRIVGYSKPKRTYKAVEFQIDRAWDDKWAFNASYLWSKSEGNHEGPVNSDTNYGDTGMVQHWDHPANNERYGDLFNDHRHQIKLRGSYKLNEMWSFGATFTALSGGPITAFGVTWPDENFAVASFTSTGSGGGTGWLCVANCVNPNDGTPWSYTDREYQYSPRGAYGRMPWIYNMGASVTWTLPVEGIDLKARLSVFNVLNAQEEVNVAARYESNPGVRRSTFGTPTNWQSPRYAQLVVTWNF</sequence>
<dbReference type="PROSITE" id="PS52016">
    <property type="entry name" value="TONB_DEPENDENT_REC_3"/>
    <property type="match status" value="1"/>
</dbReference>
<feature type="chain" id="PRO_5046969183" evidence="8">
    <location>
        <begin position="29"/>
        <end position="1008"/>
    </location>
</feature>
<dbReference type="InterPro" id="IPR036942">
    <property type="entry name" value="Beta-barrel_TonB_sf"/>
</dbReference>
<evidence type="ECO:0000256" key="4">
    <source>
        <dbReference type="ARBA" id="ARBA00022692"/>
    </source>
</evidence>